<dbReference type="RefSeq" id="WP_133540046.1">
    <property type="nucleotide sequence ID" value="NZ_SNXI01000011.1"/>
</dbReference>
<dbReference type="Proteomes" id="UP000295531">
    <property type="component" value="Unassembled WGS sequence"/>
</dbReference>
<reference evidence="2 3" key="1">
    <citation type="submission" date="2019-03" db="EMBL/GenBank/DDBJ databases">
        <title>Freshwater and sediment microbial communities from various areas in North America, analyzing microbe dynamics in response to fracking.</title>
        <authorList>
            <person name="Lamendella R."/>
        </authorList>
    </citation>
    <scope>NUCLEOTIDE SEQUENCE [LARGE SCALE GENOMIC DNA]</scope>
    <source>
        <strain evidence="2 3">18_TX</strain>
    </source>
</reference>
<protein>
    <submittedName>
        <fullName evidence="2">FRG domain-containing protein</fullName>
    </submittedName>
</protein>
<evidence type="ECO:0000259" key="1">
    <source>
        <dbReference type="SMART" id="SM00901"/>
    </source>
</evidence>
<gene>
    <name evidence="2" type="ORF">DEU29_11172</name>
</gene>
<accession>A0A4V3CMZ7</accession>
<dbReference type="EMBL" id="SNXI01000011">
    <property type="protein sequence ID" value="TDP32132.1"/>
    <property type="molecule type" value="Genomic_DNA"/>
</dbReference>
<dbReference type="AlphaFoldDB" id="A0A4V3CMZ7"/>
<name>A0A4V3CMZ7_9GAMM</name>
<proteinExistence type="predicted"/>
<dbReference type="Pfam" id="PF08867">
    <property type="entry name" value="FRG"/>
    <property type="match status" value="1"/>
</dbReference>
<evidence type="ECO:0000313" key="2">
    <source>
        <dbReference type="EMBL" id="TDP32132.1"/>
    </source>
</evidence>
<evidence type="ECO:0000313" key="3">
    <source>
        <dbReference type="Proteomes" id="UP000295531"/>
    </source>
</evidence>
<sequence>MYNLLVTSSYDAWENDNDGYTFDKSRFLEYTTDSVAAKHKQLTSDVIEALKSYPTIFAYEGDEPVRIGYLTLVREQGRQIYIEFEFLGDVPPIPFDQIEPLRTSLDIRDWEMNRTHWAIKDDELLPRLAKKELIPAHYGEPKVKRSSVSTINKSLAAKRSLQGFIESVLGAQTEQDYEVFFRGHASKSFKLEPSVFRTNKQGDFLYRQEEQRLYQELLVANSDQFQNDSGTLDRLVRMQHYSLPTRLLDITTNPLIALFFACKEMLSEEGEVIVFNVKRDEIRYFDSDLTSCIANLARLTEADKRQIDFDKKDFNDQPAVQKLLDFIKQEKPHFRNEIKAEDLRRIICVKGKRNNNRITSQAGAFLLFGEDAIFDEETNHDIKFSRIRVGDKSRILRELDQLNINDSTVFPNIENTAKYVAQKFKFTDD</sequence>
<dbReference type="OrthoDB" id="9816036at2"/>
<feature type="domain" description="FRG" evidence="1">
    <location>
        <begin position="175"/>
        <end position="273"/>
    </location>
</feature>
<dbReference type="SMART" id="SM00901">
    <property type="entry name" value="FRG"/>
    <property type="match status" value="1"/>
</dbReference>
<dbReference type="InterPro" id="IPR014966">
    <property type="entry name" value="FRG-dom"/>
</dbReference>
<keyword evidence="3" id="KW-1185">Reference proteome</keyword>
<comment type="caution">
    <text evidence="2">The sequence shown here is derived from an EMBL/GenBank/DDBJ whole genome shotgun (WGS) entry which is preliminary data.</text>
</comment>
<organism evidence="2 3">
    <name type="scientific">Idiomarina aquatica</name>
    <dbReference type="NCBI Taxonomy" id="1327752"/>
    <lineage>
        <taxon>Bacteria</taxon>
        <taxon>Pseudomonadati</taxon>
        <taxon>Pseudomonadota</taxon>
        <taxon>Gammaproteobacteria</taxon>
        <taxon>Alteromonadales</taxon>
        <taxon>Idiomarinaceae</taxon>
        <taxon>Idiomarina</taxon>
    </lineage>
</organism>